<dbReference type="EMBL" id="QPIW01000010">
    <property type="protein sequence ID" value="RDB05353.1"/>
    <property type="molecule type" value="Genomic_DNA"/>
</dbReference>
<gene>
    <name evidence="2" type="ORF">DVG78_14275</name>
</gene>
<dbReference type="Pfam" id="PF13360">
    <property type="entry name" value="PQQ_2"/>
    <property type="match status" value="3"/>
</dbReference>
<evidence type="ECO:0000313" key="2">
    <source>
        <dbReference type="EMBL" id="RDB05353.1"/>
    </source>
</evidence>
<feature type="domain" description="Pyrrolo-quinoline quinone repeat" evidence="1">
    <location>
        <begin position="220"/>
        <end position="336"/>
    </location>
</feature>
<feature type="domain" description="Pyrrolo-quinoline quinone repeat" evidence="1">
    <location>
        <begin position="29"/>
        <end position="122"/>
    </location>
</feature>
<accession>A0A369ICX2</accession>
<proteinExistence type="predicted"/>
<dbReference type="OrthoDB" id="7012117at2"/>
<dbReference type="InterPro" id="IPR002372">
    <property type="entry name" value="PQQ_rpt_dom"/>
</dbReference>
<dbReference type="PANTHER" id="PTHR34512:SF30">
    <property type="entry name" value="OUTER MEMBRANE PROTEIN ASSEMBLY FACTOR BAMB"/>
    <property type="match status" value="1"/>
</dbReference>
<keyword evidence="3" id="KW-1185">Reference proteome</keyword>
<dbReference type="Gene3D" id="2.40.10.480">
    <property type="match status" value="1"/>
</dbReference>
<organism evidence="2 3">
    <name type="scientific">Runella aurantiaca</name>
    <dbReference type="NCBI Taxonomy" id="2282308"/>
    <lineage>
        <taxon>Bacteria</taxon>
        <taxon>Pseudomonadati</taxon>
        <taxon>Bacteroidota</taxon>
        <taxon>Cytophagia</taxon>
        <taxon>Cytophagales</taxon>
        <taxon>Spirosomataceae</taxon>
        <taxon>Runella</taxon>
    </lineage>
</organism>
<dbReference type="PANTHER" id="PTHR34512">
    <property type="entry name" value="CELL SURFACE PROTEIN"/>
    <property type="match status" value="1"/>
</dbReference>
<comment type="caution">
    <text evidence="2">The sequence shown here is derived from an EMBL/GenBank/DDBJ whole genome shotgun (WGS) entry which is preliminary data.</text>
</comment>
<dbReference type="SUPFAM" id="SSF50998">
    <property type="entry name" value="Quinoprotein alcohol dehydrogenase-like"/>
    <property type="match status" value="2"/>
</dbReference>
<dbReference type="AlphaFoldDB" id="A0A369ICX2"/>
<evidence type="ECO:0000259" key="1">
    <source>
        <dbReference type="Pfam" id="PF13360"/>
    </source>
</evidence>
<reference evidence="2 3" key="1">
    <citation type="submission" date="2018-07" db="EMBL/GenBank/DDBJ databases">
        <title>Genome analysis of Runella aurantiaca.</title>
        <authorList>
            <person name="Yang X."/>
        </authorList>
    </citation>
    <scope>NUCLEOTIDE SEQUENCE [LARGE SCALE GENOMIC DNA]</scope>
    <source>
        <strain evidence="2 3">YX9</strain>
    </source>
</reference>
<evidence type="ECO:0000313" key="3">
    <source>
        <dbReference type="Proteomes" id="UP000253141"/>
    </source>
</evidence>
<dbReference type="SMART" id="SM00564">
    <property type="entry name" value="PQQ"/>
    <property type="match status" value="7"/>
</dbReference>
<name>A0A369ICX2_9BACT</name>
<dbReference type="InterPro" id="IPR011047">
    <property type="entry name" value="Quinoprotein_ADH-like_sf"/>
</dbReference>
<sequence length="402" mass="45141">MHKIFFFLLLACGVNTFSQSTDFDKLPSLAWQFKTGPIISSPVMDVDGDLVYFGSLDRSLYALETKTGALKWKYPTSGVIRSTVCLENDNLFFYSGNGVLYCLNKKSGKQNWKFQTATGYLGDRRNDFADYYHSSPIVQNGIVYFGSGDGYVYALKSSTGELIWNYKTDDVVHTKPFLHHNRLFIGSFDGYLYALNAQTGLLHWKFKSTGQRFFPKGEIMGNPVVAKGLVLVGSRDFNFYAIDENSGYCHWIKTFPRGWALPITPNDSVIYLGTSDDRQLFAVDIASGKVHWKADANFNIFGGTALGKTMGYFGTLKGQLVGIELKTGTVKWKFTNDASRTHQAKYFKENGDYRDDIGQLLPFPEDQLIMYQQLGAIFSTPALSDDLLVITCFDGTVYALKK</sequence>
<dbReference type="RefSeq" id="WP_114461735.1">
    <property type="nucleotide sequence ID" value="NZ_QPIW01000010.1"/>
</dbReference>
<dbReference type="Gene3D" id="2.130.10.10">
    <property type="entry name" value="YVTN repeat-like/Quinoprotein amine dehydrogenase"/>
    <property type="match status" value="2"/>
</dbReference>
<dbReference type="InterPro" id="IPR018391">
    <property type="entry name" value="PQQ_b-propeller_rpt"/>
</dbReference>
<dbReference type="Proteomes" id="UP000253141">
    <property type="component" value="Unassembled WGS sequence"/>
</dbReference>
<dbReference type="InterPro" id="IPR015943">
    <property type="entry name" value="WD40/YVTN_repeat-like_dom_sf"/>
</dbReference>
<protein>
    <recommendedName>
        <fullName evidence="1">Pyrrolo-quinoline quinone repeat domain-containing protein</fullName>
    </recommendedName>
</protein>
<feature type="domain" description="Pyrrolo-quinoline quinone repeat" evidence="1">
    <location>
        <begin position="137"/>
        <end position="210"/>
    </location>
</feature>